<dbReference type="FunFam" id="3.40.30.10:FF:000013">
    <property type="entry name" value="Blast:Protein SCO1 homolog, mitochondrial"/>
    <property type="match status" value="1"/>
</dbReference>
<dbReference type="Gene3D" id="3.40.30.10">
    <property type="entry name" value="Glutaredoxin"/>
    <property type="match status" value="1"/>
</dbReference>
<dbReference type="InterPro" id="IPR003782">
    <property type="entry name" value="SCO1/SenC"/>
</dbReference>
<dbReference type="PANTHER" id="PTHR12151">
    <property type="entry name" value="ELECTRON TRANSPORT PROTIN SCO1/SENC FAMILY MEMBER"/>
    <property type="match status" value="1"/>
</dbReference>
<keyword evidence="6" id="KW-1185">Reference proteome</keyword>
<evidence type="ECO:0000256" key="1">
    <source>
        <dbReference type="ARBA" id="ARBA00010996"/>
    </source>
</evidence>
<keyword evidence="4" id="KW-1015">Disulfide bond</keyword>
<dbReference type="PANTHER" id="PTHR12151:SF25">
    <property type="entry name" value="LINALOOL DEHYDRATASE_ISOMERASE DOMAIN-CONTAINING PROTEIN"/>
    <property type="match status" value="1"/>
</dbReference>
<dbReference type="GO" id="GO:0046872">
    <property type="term" value="F:metal ion binding"/>
    <property type="evidence" value="ECO:0007669"/>
    <property type="project" value="UniProtKB-KW"/>
</dbReference>
<proteinExistence type="inferred from homology"/>
<reference evidence="5 6" key="1">
    <citation type="submission" date="2019-07" db="EMBL/GenBank/DDBJ databases">
        <title>Whole genome shotgun sequence of Skermanella aerolata NBRC 106429.</title>
        <authorList>
            <person name="Hosoyama A."/>
            <person name="Uohara A."/>
            <person name="Ohji S."/>
            <person name="Ichikawa N."/>
        </authorList>
    </citation>
    <scope>NUCLEOTIDE SEQUENCE [LARGE SCALE GENOMIC DNA]</scope>
    <source>
        <strain evidence="5 6">NBRC 106429</strain>
    </source>
</reference>
<feature type="binding site" evidence="3">
    <location>
        <position position="87"/>
    </location>
    <ligand>
        <name>Cu cation</name>
        <dbReference type="ChEBI" id="CHEBI:23378"/>
    </ligand>
</feature>
<evidence type="ECO:0008006" key="7">
    <source>
        <dbReference type="Google" id="ProtNLM"/>
    </source>
</evidence>
<feature type="binding site" evidence="3">
    <location>
        <position position="171"/>
    </location>
    <ligand>
        <name>Cu cation</name>
        <dbReference type="ChEBI" id="CHEBI:23378"/>
    </ligand>
</feature>
<organism evidence="5 6">
    <name type="scientific">Skermanella aerolata</name>
    <dbReference type="NCBI Taxonomy" id="393310"/>
    <lineage>
        <taxon>Bacteria</taxon>
        <taxon>Pseudomonadati</taxon>
        <taxon>Pseudomonadota</taxon>
        <taxon>Alphaproteobacteria</taxon>
        <taxon>Rhodospirillales</taxon>
        <taxon>Azospirillaceae</taxon>
        <taxon>Skermanella</taxon>
    </lineage>
</organism>
<evidence type="ECO:0000313" key="6">
    <source>
        <dbReference type="Proteomes" id="UP000321523"/>
    </source>
</evidence>
<comment type="similarity">
    <text evidence="1">Belongs to the SCO1/2 family.</text>
</comment>
<evidence type="ECO:0000313" key="5">
    <source>
        <dbReference type="EMBL" id="GEO42950.1"/>
    </source>
</evidence>
<sequence length="208" mass="22725">MLMSNLKKLRFLLWTLVGMVTISVTLLTLVVSSDEPRREGLVEPGRPMAEGADWRLLDETGSAFTPDDLRAKLTLVVFGFTHCPDVCPTSLSYVANTLQALGPQAESVRPLFVTVDPKRDTANIMAEYTDLFDPRIVGVTGAPDQVAAALKSLGVYSRKVPQDDGGYTMDHTATMLLLDDQGRPRSTLDIHEAPEIAAGKIRLLIEKS</sequence>
<dbReference type="EMBL" id="BJYZ01000055">
    <property type="protein sequence ID" value="GEO42950.1"/>
    <property type="molecule type" value="Genomic_DNA"/>
</dbReference>
<dbReference type="AlphaFoldDB" id="A0A512E3A4"/>
<feature type="binding site" evidence="3">
    <location>
        <position position="83"/>
    </location>
    <ligand>
        <name>Cu cation</name>
        <dbReference type="ChEBI" id="CHEBI:23378"/>
    </ligand>
</feature>
<gene>
    <name evidence="5" type="ORF">SAE02_70980</name>
</gene>
<keyword evidence="3" id="KW-0479">Metal-binding</keyword>
<dbReference type="InterPro" id="IPR036249">
    <property type="entry name" value="Thioredoxin-like_sf"/>
</dbReference>
<feature type="disulfide bond" description="Redox-active" evidence="4">
    <location>
        <begin position="83"/>
        <end position="87"/>
    </location>
</feature>
<protein>
    <recommendedName>
        <fullName evidence="7">Electron transporter SenC</fullName>
    </recommendedName>
</protein>
<dbReference type="SUPFAM" id="SSF52833">
    <property type="entry name" value="Thioredoxin-like"/>
    <property type="match status" value="1"/>
</dbReference>
<dbReference type="OrthoDB" id="9790194at2"/>
<name>A0A512E3A4_9PROT</name>
<accession>A0A512E3A4</accession>
<dbReference type="CDD" id="cd02968">
    <property type="entry name" value="SCO"/>
    <property type="match status" value="1"/>
</dbReference>
<dbReference type="Proteomes" id="UP000321523">
    <property type="component" value="Unassembled WGS sequence"/>
</dbReference>
<comment type="caution">
    <text evidence="5">The sequence shown here is derived from an EMBL/GenBank/DDBJ whole genome shotgun (WGS) entry which is preliminary data.</text>
</comment>
<evidence type="ECO:0000256" key="2">
    <source>
        <dbReference type="ARBA" id="ARBA00023008"/>
    </source>
</evidence>
<dbReference type="Pfam" id="PF02630">
    <property type="entry name" value="SCO1-SenC"/>
    <property type="match status" value="1"/>
</dbReference>
<evidence type="ECO:0000256" key="3">
    <source>
        <dbReference type="PIRSR" id="PIRSR603782-1"/>
    </source>
</evidence>
<keyword evidence="2 3" id="KW-0186">Copper</keyword>
<evidence type="ECO:0000256" key="4">
    <source>
        <dbReference type="PIRSR" id="PIRSR603782-2"/>
    </source>
</evidence>